<dbReference type="EMBL" id="FZON01000003">
    <property type="protein sequence ID" value="SNS08159.1"/>
    <property type="molecule type" value="Genomic_DNA"/>
</dbReference>
<proteinExistence type="predicted"/>
<dbReference type="Pfam" id="PF10546">
    <property type="entry name" value="P63C"/>
    <property type="match status" value="1"/>
</dbReference>
<name>A0A239BKP6_9RHOB</name>
<evidence type="ECO:0000313" key="2">
    <source>
        <dbReference type="EMBL" id="SNS08159.1"/>
    </source>
</evidence>
<accession>A0A239BKP6</accession>
<feature type="domain" description="Bacteriophage Mx8 p63 C-terminal" evidence="1">
    <location>
        <begin position="195"/>
        <end position="287"/>
    </location>
</feature>
<dbReference type="RefSeq" id="WP_089276349.1">
    <property type="nucleotide sequence ID" value="NZ_FZON01000003.1"/>
</dbReference>
<dbReference type="Proteomes" id="UP000198440">
    <property type="component" value="Unassembled WGS sequence"/>
</dbReference>
<evidence type="ECO:0000259" key="1">
    <source>
        <dbReference type="Pfam" id="PF10546"/>
    </source>
</evidence>
<organism evidence="2 3">
    <name type="scientific">Antarctobacter heliothermus</name>
    <dbReference type="NCBI Taxonomy" id="74033"/>
    <lineage>
        <taxon>Bacteria</taxon>
        <taxon>Pseudomonadati</taxon>
        <taxon>Pseudomonadota</taxon>
        <taxon>Alphaproteobacteria</taxon>
        <taxon>Rhodobacterales</taxon>
        <taxon>Roseobacteraceae</taxon>
        <taxon>Antarctobacter</taxon>
    </lineage>
</organism>
<sequence length="334" mass="37689">MADKKDLIQPISDGTFDDVVGAIVGDADVPVVSGPVPKAIADGYLEIGDKSLPCAVLDDVHNTRVLTQEGFLKSIGRAGKAKGGEGSTVDGLPPFLRAKNLIPFIDSNLLRSTEPIVYETLRGQKAFGYRATLLPSVCWVYQDALMADKLLPSQDHVARACSQLLRGLTDRAINDMVDEATGFRSLQRRRALEEVLREYVTPEALPWALTFDDELYMNIFRLNGWEYNESSIKKRPGVVGRWTNDFYERLAPGVLAEIQRTVPRDEKGRPKVRYHQMLTEHVGHPKLKEFLEGIKALMRISPDWDTFQHHLSRAYPHYDETLQLTFLDKLRITK</sequence>
<dbReference type="AlphaFoldDB" id="A0A239BKP6"/>
<dbReference type="InterPro" id="IPR018874">
    <property type="entry name" value="Phage_Mx8_p63_C"/>
</dbReference>
<reference evidence="2 3" key="1">
    <citation type="submission" date="2017-06" db="EMBL/GenBank/DDBJ databases">
        <authorList>
            <person name="Kim H.J."/>
            <person name="Triplett B.A."/>
        </authorList>
    </citation>
    <scope>NUCLEOTIDE SEQUENCE [LARGE SCALE GENOMIC DNA]</scope>
    <source>
        <strain evidence="2 3">DSM 11445</strain>
    </source>
</reference>
<protein>
    <submittedName>
        <fullName evidence="2">P63C domain-containing protein</fullName>
    </submittedName>
</protein>
<gene>
    <name evidence="2" type="ORF">SAMN04488078_1003182</name>
</gene>
<dbReference type="OrthoDB" id="4762429at2"/>
<evidence type="ECO:0000313" key="3">
    <source>
        <dbReference type="Proteomes" id="UP000198440"/>
    </source>
</evidence>